<evidence type="ECO:0000313" key="4">
    <source>
        <dbReference type="Proteomes" id="UP001293254"/>
    </source>
</evidence>
<dbReference type="InterPro" id="IPR051504">
    <property type="entry name" value="Plant_metabolite_acyltrans"/>
</dbReference>
<dbReference type="SUPFAM" id="SSF52777">
    <property type="entry name" value="CoA-dependent acyltransferases"/>
    <property type="match status" value="1"/>
</dbReference>
<dbReference type="GO" id="GO:0016747">
    <property type="term" value="F:acyltransferase activity, transferring groups other than amino-acyl groups"/>
    <property type="evidence" value="ECO:0007669"/>
    <property type="project" value="UniProtKB-ARBA"/>
</dbReference>
<keyword evidence="1" id="KW-0808">Transferase</keyword>
<evidence type="ECO:0000256" key="1">
    <source>
        <dbReference type="ARBA" id="ARBA00022679"/>
    </source>
</evidence>
<dbReference type="Proteomes" id="UP001293254">
    <property type="component" value="Unassembled WGS sequence"/>
</dbReference>
<dbReference type="AlphaFoldDB" id="A0AAE1XVI6"/>
<dbReference type="InterPro" id="IPR023213">
    <property type="entry name" value="CAT-like_dom_sf"/>
</dbReference>
<dbReference type="Pfam" id="PF02458">
    <property type="entry name" value="Transferase"/>
    <property type="match status" value="1"/>
</dbReference>
<sequence length="216" mass="23666">MTSRCSGIRALAAEPGLIHLSSFTITTAYVWSCFAKSAAESGEEVDDNEPEYFAFAVDARHRLEPPVPATYFGNCLAFIVTESRHGLLRGSDGFVAAVKSIGEPIANKANNKEEILRDVEDWVVKFGPLVAKRFFGVAGSPKFDLYDTDFGWGRPKKYESVSIDRDGSISLCKSREFEGGLEIGLSFPRKKMDAFAAVFADGLTKTDKNSGPTNCW</sequence>
<keyword evidence="2 3" id="KW-0012">Acyltransferase</keyword>
<reference evidence="3" key="1">
    <citation type="submission" date="2020-06" db="EMBL/GenBank/DDBJ databases">
        <authorList>
            <person name="Li T."/>
            <person name="Hu X."/>
            <person name="Zhang T."/>
            <person name="Song X."/>
            <person name="Zhang H."/>
            <person name="Dai N."/>
            <person name="Sheng W."/>
            <person name="Hou X."/>
            <person name="Wei L."/>
        </authorList>
    </citation>
    <scope>NUCLEOTIDE SEQUENCE</scope>
    <source>
        <strain evidence="3">3651</strain>
        <tissue evidence="3">Leaf</tissue>
    </source>
</reference>
<protein>
    <submittedName>
        <fullName evidence="3">Anthocyanin 5-aromatic acyltransferase</fullName>
    </submittedName>
</protein>
<evidence type="ECO:0000256" key="2">
    <source>
        <dbReference type="ARBA" id="ARBA00023315"/>
    </source>
</evidence>
<reference evidence="3" key="2">
    <citation type="journal article" date="2024" name="Plant">
        <title>Genomic evolution and insights into agronomic trait innovations of Sesamum species.</title>
        <authorList>
            <person name="Miao H."/>
            <person name="Wang L."/>
            <person name="Qu L."/>
            <person name="Liu H."/>
            <person name="Sun Y."/>
            <person name="Le M."/>
            <person name="Wang Q."/>
            <person name="Wei S."/>
            <person name="Zheng Y."/>
            <person name="Lin W."/>
            <person name="Duan Y."/>
            <person name="Cao H."/>
            <person name="Xiong S."/>
            <person name="Wang X."/>
            <person name="Wei L."/>
            <person name="Li C."/>
            <person name="Ma Q."/>
            <person name="Ju M."/>
            <person name="Zhao R."/>
            <person name="Li G."/>
            <person name="Mu C."/>
            <person name="Tian Q."/>
            <person name="Mei H."/>
            <person name="Zhang T."/>
            <person name="Gao T."/>
            <person name="Zhang H."/>
        </authorList>
    </citation>
    <scope>NUCLEOTIDE SEQUENCE</scope>
    <source>
        <strain evidence="3">3651</strain>
    </source>
</reference>
<comment type="caution">
    <text evidence="3">The sequence shown here is derived from an EMBL/GenBank/DDBJ whole genome shotgun (WGS) entry which is preliminary data.</text>
</comment>
<dbReference type="EMBL" id="JACGWO010000009">
    <property type="protein sequence ID" value="KAK4418747.1"/>
    <property type="molecule type" value="Genomic_DNA"/>
</dbReference>
<keyword evidence="4" id="KW-1185">Reference proteome</keyword>
<dbReference type="Gene3D" id="3.30.559.10">
    <property type="entry name" value="Chloramphenicol acetyltransferase-like domain"/>
    <property type="match status" value="1"/>
</dbReference>
<dbReference type="PANTHER" id="PTHR31625">
    <property type="match status" value="1"/>
</dbReference>
<evidence type="ECO:0000313" key="3">
    <source>
        <dbReference type="EMBL" id="KAK4418747.1"/>
    </source>
</evidence>
<accession>A0AAE1XVI6</accession>
<name>A0AAE1XVI6_9LAMI</name>
<proteinExistence type="predicted"/>
<organism evidence="3 4">
    <name type="scientific">Sesamum alatum</name>
    <dbReference type="NCBI Taxonomy" id="300844"/>
    <lineage>
        <taxon>Eukaryota</taxon>
        <taxon>Viridiplantae</taxon>
        <taxon>Streptophyta</taxon>
        <taxon>Embryophyta</taxon>
        <taxon>Tracheophyta</taxon>
        <taxon>Spermatophyta</taxon>
        <taxon>Magnoliopsida</taxon>
        <taxon>eudicotyledons</taxon>
        <taxon>Gunneridae</taxon>
        <taxon>Pentapetalae</taxon>
        <taxon>asterids</taxon>
        <taxon>lamiids</taxon>
        <taxon>Lamiales</taxon>
        <taxon>Pedaliaceae</taxon>
        <taxon>Sesamum</taxon>
    </lineage>
</organism>
<gene>
    <name evidence="3" type="ORF">Salat_2287500</name>
</gene>